<protein>
    <recommendedName>
        <fullName evidence="7">Glucose-6-phosphate 1-dehydrogenase</fullName>
        <ecNumber evidence="7">1.1.1.49</ecNumber>
    </recommendedName>
</protein>
<dbReference type="EMBL" id="LGRX02013998">
    <property type="protein sequence ID" value="KAK3265324.1"/>
    <property type="molecule type" value="Genomic_DNA"/>
</dbReference>
<dbReference type="InterPro" id="IPR001282">
    <property type="entry name" value="G6P_DH"/>
</dbReference>
<evidence type="ECO:0000313" key="11">
    <source>
        <dbReference type="EMBL" id="KAK3265324.1"/>
    </source>
</evidence>
<evidence type="ECO:0000256" key="5">
    <source>
        <dbReference type="ARBA" id="ARBA00023002"/>
    </source>
</evidence>
<evidence type="ECO:0000259" key="9">
    <source>
        <dbReference type="Pfam" id="PF00479"/>
    </source>
</evidence>
<feature type="domain" description="Glucose-6-phosphate dehydrogenase NAD-binding" evidence="9">
    <location>
        <begin position="39"/>
        <end position="214"/>
    </location>
</feature>
<keyword evidence="3 7" id="KW-0313">Glucose metabolism</keyword>
<gene>
    <name evidence="11" type="ORF">CYMTET_25982</name>
</gene>
<dbReference type="Gene3D" id="3.30.360.10">
    <property type="entry name" value="Dihydrodipicolinate Reductase, domain 2"/>
    <property type="match status" value="1"/>
</dbReference>
<dbReference type="NCBIfam" id="TIGR00871">
    <property type="entry name" value="zwf"/>
    <property type="match status" value="1"/>
</dbReference>
<evidence type="ECO:0000256" key="3">
    <source>
        <dbReference type="ARBA" id="ARBA00022526"/>
    </source>
</evidence>
<evidence type="ECO:0000313" key="12">
    <source>
        <dbReference type="Proteomes" id="UP001190700"/>
    </source>
</evidence>
<reference evidence="11 12" key="1">
    <citation type="journal article" date="2015" name="Genome Biol. Evol.">
        <title>Comparative Genomics of a Bacterivorous Green Alga Reveals Evolutionary Causalities and Consequences of Phago-Mixotrophic Mode of Nutrition.</title>
        <authorList>
            <person name="Burns J.A."/>
            <person name="Paasch A."/>
            <person name="Narechania A."/>
            <person name="Kim E."/>
        </authorList>
    </citation>
    <scope>NUCLEOTIDE SEQUENCE [LARGE SCALE GENOMIC DNA]</scope>
    <source>
        <strain evidence="11 12">PLY_AMNH</strain>
    </source>
</reference>
<dbReference type="GO" id="GO:0009051">
    <property type="term" value="P:pentose-phosphate shunt, oxidative branch"/>
    <property type="evidence" value="ECO:0007669"/>
    <property type="project" value="TreeGrafter"/>
</dbReference>
<keyword evidence="12" id="KW-1185">Reference proteome</keyword>
<evidence type="ECO:0000256" key="6">
    <source>
        <dbReference type="ARBA" id="ARBA00023277"/>
    </source>
</evidence>
<comment type="pathway">
    <text evidence="1 7">Carbohydrate degradation; pentose phosphate pathway; D-ribulose 5-phosphate from D-glucose 6-phosphate (oxidative stage): step 1/3.</text>
</comment>
<feature type="domain" description="Glucose-6-phosphate dehydrogenase C-terminal" evidence="10">
    <location>
        <begin position="218"/>
        <end position="507"/>
    </location>
</feature>
<accession>A0AAE0KYM2</accession>
<evidence type="ECO:0000256" key="7">
    <source>
        <dbReference type="RuleBase" id="RU362120"/>
    </source>
</evidence>
<proteinExistence type="inferred from homology"/>
<dbReference type="HAMAP" id="MF_00966">
    <property type="entry name" value="G6PD"/>
    <property type="match status" value="1"/>
</dbReference>
<dbReference type="AlphaFoldDB" id="A0AAE0KYM2"/>
<dbReference type="Pfam" id="PF00479">
    <property type="entry name" value="G6PD_N"/>
    <property type="match status" value="1"/>
</dbReference>
<dbReference type="SUPFAM" id="SSF51735">
    <property type="entry name" value="NAD(P)-binding Rossmann-fold domains"/>
    <property type="match status" value="1"/>
</dbReference>
<dbReference type="EC" id="1.1.1.49" evidence="7"/>
<keyword evidence="5 7" id="KW-0560">Oxidoreductase</keyword>
<comment type="caution">
    <text evidence="11">The sequence shown here is derived from an EMBL/GenBank/DDBJ whole genome shotgun (WGS) entry which is preliminary data.</text>
</comment>
<dbReference type="PANTHER" id="PTHR23429:SF0">
    <property type="entry name" value="GLUCOSE-6-PHOSPHATE 1-DEHYDROGENASE"/>
    <property type="match status" value="1"/>
</dbReference>
<dbReference type="InterPro" id="IPR022675">
    <property type="entry name" value="G6P_DH_C"/>
</dbReference>
<dbReference type="InterPro" id="IPR036291">
    <property type="entry name" value="NAD(P)-bd_dom_sf"/>
</dbReference>
<dbReference type="Gene3D" id="3.40.50.720">
    <property type="entry name" value="NAD(P)-binding Rossmann-like Domain"/>
    <property type="match status" value="1"/>
</dbReference>
<dbReference type="Pfam" id="PF02781">
    <property type="entry name" value="G6PD_C"/>
    <property type="match status" value="1"/>
</dbReference>
<sequence length="518" mass="57365">MSCKTFHAHEHQNHSQLPRLQQTRSSPLVVAKEKVSITVFGASGDLAVKKLFPALFRLRVEGLIPSDASIFGYARSKLPREKFESKLTAKIPSGASNEAVASFVAQCSYVSGAYDKIEDFTNLRLALEETERGSASQLRIYYLSLPESTFETVCRGIRNVLLPAAGESGVRIVLEKPFGKDTASYLQLSRQLSPLFPETNYYRIDHYLAKEMIQTIVPLRFSNPMLESTWNSSNICSVEISFKEKIGTEGRGGYFDGYGIIRDVVQNHLLQVLALIAMEPPATVDASAIRCSKATVLREVAPARFEECLVGQYGRSLDGKEQGYLEDPTVPAGSKMATYARFVLHVNTPRWKGVPFIITAGKALDEQKVEVRMKYRGGTHATSEKRAALYPGSAGEELVIRVQPDEAVLLNLNTKLPGLSQQPDDRSLVRTAISLDYKVKYPDVRLPDAYEQLLLDVFRGDQQRFVGDDELETSWNIVSPLLHAIERADAAPPMIYPFGSSGPPSSLHFPLSSGQSKL</sequence>
<feature type="region of interest" description="Disordered" evidence="8">
    <location>
        <begin position="1"/>
        <end position="22"/>
    </location>
</feature>
<evidence type="ECO:0000259" key="10">
    <source>
        <dbReference type="Pfam" id="PF02781"/>
    </source>
</evidence>
<evidence type="ECO:0000256" key="2">
    <source>
        <dbReference type="ARBA" id="ARBA00009975"/>
    </source>
</evidence>
<name>A0AAE0KYM2_9CHLO</name>
<keyword evidence="6 7" id="KW-0119">Carbohydrate metabolism</keyword>
<dbReference type="PANTHER" id="PTHR23429">
    <property type="entry name" value="GLUCOSE-6-PHOSPHATE 1-DEHYDROGENASE G6PD"/>
    <property type="match status" value="1"/>
</dbReference>
<dbReference type="PIRSF" id="PIRSF000110">
    <property type="entry name" value="G6PD"/>
    <property type="match status" value="1"/>
</dbReference>
<evidence type="ECO:0000256" key="1">
    <source>
        <dbReference type="ARBA" id="ARBA00004937"/>
    </source>
</evidence>
<evidence type="ECO:0000256" key="8">
    <source>
        <dbReference type="SAM" id="MobiDB-lite"/>
    </source>
</evidence>
<comment type="function">
    <text evidence="7">Catalyzes the rate-limiting step of the oxidative pentose-phosphate pathway, which represents a route for the dissimilation of carbohydrates besides glycolysis.</text>
</comment>
<organism evidence="11 12">
    <name type="scientific">Cymbomonas tetramitiformis</name>
    <dbReference type="NCBI Taxonomy" id="36881"/>
    <lineage>
        <taxon>Eukaryota</taxon>
        <taxon>Viridiplantae</taxon>
        <taxon>Chlorophyta</taxon>
        <taxon>Pyramimonadophyceae</taxon>
        <taxon>Pyramimonadales</taxon>
        <taxon>Pyramimonadaceae</taxon>
        <taxon>Cymbomonas</taxon>
    </lineage>
</organism>
<dbReference type="GO" id="GO:0006006">
    <property type="term" value="P:glucose metabolic process"/>
    <property type="evidence" value="ECO:0007669"/>
    <property type="project" value="UniProtKB-KW"/>
</dbReference>
<dbReference type="PRINTS" id="PR00079">
    <property type="entry name" value="G6PDHDRGNASE"/>
</dbReference>
<keyword evidence="4 7" id="KW-0521">NADP</keyword>
<dbReference type="Proteomes" id="UP001190700">
    <property type="component" value="Unassembled WGS sequence"/>
</dbReference>
<evidence type="ECO:0000256" key="4">
    <source>
        <dbReference type="ARBA" id="ARBA00022857"/>
    </source>
</evidence>
<comment type="catalytic activity">
    <reaction evidence="7">
        <text>D-glucose 6-phosphate + NADP(+) = 6-phospho-D-glucono-1,5-lactone + NADPH + H(+)</text>
        <dbReference type="Rhea" id="RHEA:15841"/>
        <dbReference type="ChEBI" id="CHEBI:15378"/>
        <dbReference type="ChEBI" id="CHEBI:57783"/>
        <dbReference type="ChEBI" id="CHEBI:57955"/>
        <dbReference type="ChEBI" id="CHEBI:58349"/>
        <dbReference type="ChEBI" id="CHEBI:61548"/>
        <dbReference type="EC" id="1.1.1.49"/>
    </reaction>
</comment>
<dbReference type="GO" id="GO:0050661">
    <property type="term" value="F:NADP binding"/>
    <property type="evidence" value="ECO:0007669"/>
    <property type="project" value="InterPro"/>
</dbReference>
<dbReference type="SUPFAM" id="SSF55347">
    <property type="entry name" value="Glyceraldehyde-3-phosphate dehydrogenase-like, C-terminal domain"/>
    <property type="match status" value="1"/>
</dbReference>
<dbReference type="InterPro" id="IPR022674">
    <property type="entry name" value="G6P_DH_NAD-bd"/>
</dbReference>
<comment type="similarity">
    <text evidence="2 7">Belongs to the glucose-6-phosphate dehydrogenase family.</text>
</comment>
<dbReference type="GO" id="GO:0004345">
    <property type="term" value="F:glucose-6-phosphate dehydrogenase activity"/>
    <property type="evidence" value="ECO:0007669"/>
    <property type="project" value="UniProtKB-EC"/>
</dbReference>